<accession>A0ABR6NYT6</accession>
<dbReference type="PANTHER" id="PTHR11458:SF0">
    <property type="entry name" value="DELTA-AMINOLEVULINIC ACID DEHYDRATASE"/>
    <property type="match status" value="1"/>
</dbReference>
<dbReference type="SUPFAM" id="SSF51569">
    <property type="entry name" value="Aldolase"/>
    <property type="match status" value="1"/>
</dbReference>
<organism evidence="11 12">
    <name type="scientific">Oceanithermus desulfurans</name>
    <dbReference type="NCBI Taxonomy" id="227924"/>
    <lineage>
        <taxon>Bacteria</taxon>
        <taxon>Thermotogati</taxon>
        <taxon>Deinococcota</taxon>
        <taxon>Deinococci</taxon>
        <taxon>Thermales</taxon>
        <taxon>Thermaceae</taxon>
        <taxon>Oceanithermus</taxon>
    </lineage>
</organism>
<dbReference type="Proteomes" id="UP000587579">
    <property type="component" value="Unassembled WGS sequence"/>
</dbReference>
<keyword evidence="7 9" id="KW-0627">Porphyrin biosynthesis</keyword>
<dbReference type="EMBL" id="JACHEZ010000001">
    <property type="protein sequence ID" value="MBB6028904.1"/>
    <property type="molecule type" value="Genomic_DNA"/>
</dbReference>
<evidence type="ECO:0000256" key="9">
    <source>
        <dbReference type="RuleBase" id="RU000515"/>
    </source>
</evidence>
<dbReference type="Gene3D" id="3.20.20.70">
    <property type="entry name" value="Aldolase class I"/>
    <property type="match status" value="1"/>
</dbReference>
<protein>
    <recommendedName>
        <fullName evidence="4 9">Delta-aminolevulinic acid dehydratase</fullName>
        <ecNumber evidence="3 9">4.2.1.24</ecNumber>
    </recommendedName>
</protein>
<dbReference type="PANTHER" id="PTHR11458">
    <property type="entry name" value="DELTA-AMINOLEVULINIC ACID DEHYDRATASE"/>
    <property type="match status" value="1"/>
</dbReference>
<reference evidence="11 12" key="1">
    <citation type="submission" date="2020-08" db="EMBL/GenBank/DDBJ databases">
        <title>Genomic Encyclopedia of Type Strains, Phase IV (KMG-IV): sequencing the most valuable type-strain genomes for metagenomic binning, comparative biology and taxonomic classification.</title>
        <authorList>
            <person name="Goeker M."/>
        </authorList>
    </citation>
    <scope>NUCLEOTIDE SEQUENCE [LARGE SCALE GENOMIC DNA]</scope>
    <source>
        <strain evidence="11 12">DSM 15757</strain>
    </source>
</reference>
<evidence type="ECO:0000256" key="4">
    <source>
        <dbReference type="ARBA" id="ARBA00020771"/>
    </source>
</evidence>
<dbReference type="NCBIfam" id="NF006762">
    <property type="entry name" value="PRK09283.1"/>
    <property type="match status" value="1"/>
</dbReference>
<dbReference type="InterPro" id="IPR001731">
    <property type="entry name" value="ALAD"/>
</dbReference>
<evidence type="ECO:0000256" key="7">
    <source>
        <dbReference type="ARBA" id="ARBA00023244"/>
    </source>
</evidence>
<comment type="subunit">
    <text evidence="9">Homooctamer.</text>
</comment>
<dbReference type="PIRSF" id="PIRSF001415">
    <property type="entry name" value="Porphbilin_synth"/>
    <property type="match status" value="1"/>
</dbReference>
<dbReference type="PROSITE" id="PS00169">
    <property type="entry name" value="D_ALA_DEHYDRATASE"/>
    <property type="match status" value="1"/>
</dbReference>
<comment type="caution">
    <text evidence="11">The sequence shown here is derived from an EMBL/GenBank/DDBJ whole genome shotgun (WGS) entry which is preliminary data.</text>
</comment>
<dbReference type="InterPro" id="IPR013785">
    <property type="entry name" value="Aldolase_TIM"/>
</dbReference>
<evidence type="ECO:0000313" key="11">
    <source>
        <dbReference type="EMBL" id="MBB6028904.1"/>
    </source>
</evidence>
<comment type="pathway">
    <text evidence="1">Porphyrin-containing compound metabolism; protoporphyrin-IX biosynthesis; coproporphyrinogen-III from 5-aminolevulinate: step 1/4.</text>
</comment>
<evidence type="ECO:0000256" key="6">
    <source>
        <dbReference type="ARBA" id="ARBA00023239"/>
    </source>
</evidence>
<dbReference type="GO" id="GO:0004655">
    <property type="term" value="F:porphobilinogen synthase activity"/>
    <property type="evidence" value="ECO:0007669"/>
    <property type="project" value="UniProtKB-EC"/>
</dbReference>
<evidence type="ECO:0000256" key="10">
    <source>
        <dbReference type="RuleBase" id="RU004161"/>
    </source>
</evidence>
<keyword evidence="12" id="KW-1185">Reference proteome</keyword>
<dbReference type="CDD" id="cd00384">
    <property type="entry name" value="ALAD_PBGS"/>
    <property type="match status" value="1"/>
</dbReference>
<evidence type="ECO:0000256" key="8">
    <source>
        <dbReference type="ARBA" id="ARBA00047651"/>
    </source>
</evidence>
<dbReference type="Pfam" id="PF00490">
    <property type="entry name" value="ALAD"/>
    <property type="match status" value="1"/>
</dbReference>
<evidence type="ECO:0000256" key="3">
    <source>
        <dbReference type="ARBA" id="ARBA00012053"/>
    </source>
</evidence>
<dbReference type="RefSeq" id="WP_147145282.1">
    <property type="nucleotide sequence ID" value="NZ_JACHEZ010000001.1"/>
</dbReference>
<proteinExistence type="inferred from homology"/>
<name>A0ABR6NYT6_9DEIN</name>
<dbReference type="InterPro" id="IPR030656">
    <property type="entry name" value="ALAD_AS"/>
</dbReference>
<dbReference type="EC" id="4.2.1.24" evidence="3 9"/>
<comment type="similarity">
    <text evidence="2 10">Belongs to the ALAD family.</text>
</comment>
<keyword evidence="6 9" id="KW-0456">Lyase</keyword>
<evidence type="ECO:0000313" key="12">
    <source>
        <dbReference type="Proteomes" id="UP000587579"/>
    </source>
</evidence>
<dbReference type="SMART" id="SM01004">
    <property type="entry name" value="ALAD"/>
    <property type="match status" value="1"/>
</dbReference>
<gene>
    <name evidence="11" type="ORF">HNQ05_000254</name>
</gene>
<sequence>MERPRRLRLRPSMRRLVREISLEPRHLVWPLFVHRGADPEPIASMPGQLRHSLDSLLTAAAEAVHLQLGGIMVFGVLPQEEKNATGSGAYAEDGLVQEAIRRIKAEHPDLLVMADTCLCEYTDHGHCGIVHEGTVDNDATLELLAKTAVSQARAGADVIAPSAMMDGQVAAIRAALDDAGFTGTPVLSYAVKYASAFYGPFRDAADSAPAFGDRSSYQMDPAGGYWDALREAAIDDQEGADMLMVKPALPYLDVLPLLKQRFHKPLAAYHVSGEYAMVKAAALNGWIDERRVVLESLVALRRAGAQFVLTYFAPDAARWLLEG</sequence>
<evidence type="ECO:0000256" key="5">
    <source>
        <dbReference type="ARBA" id="ARBA00023133"/>
    </source>
</evidence>
<comment type="catalytic activity">
    <reaction evidence="8 9">
        <text>2 5-aminolevulinate = porphobilinogen + 2 H2O + H(+)</text>
        <dbReference type="Rhea" id="RHEA:24064"/>
        <dbReference type="ChEBI" id="CHEBI:15377"/>
        <dbReference type="ChEBI" id="CHEBI:15378"/>
        <dbReference type="ChEBI" id="CHEBI:58126"/>
        <dbReference type="ChEBI" id="CHEBI:356416"/>
        <dbReference type="EC" id="4.2.1.24"/>
    </reaction>
</comment>
<dbReference type="PRINTS" id="PR00144">
    <property type="entry name" value="DALDHYDRTASE"/>
</dbReference>
<evidence type="ECO:0000256" key="1">
    <source>
        <dbReference type="ARBA" id="ARBA00004694"/>
    </source>
</evidence>
<keyword evidence="5" id="KW-0350">Heme biosynthesis</keyword>
<evidence type="ECO:0000256" key="2">
    <source>
        <dbReference type="ARBA" id="ARBA00008055"/>
    </source>
</evidence>